<feature type="transmembrane region" description="Helical" evidence="1">
    <location>
        <begin position="6"/>
        <end position="26"/>
    </location>
</feature>
<keyword evidence="3" id="KW-1185">Reference proteome</keyword>
<gene>
    <name evidence="2" type="ORF">MM35RIKEN_09980</name>
</gene>
<dbReference type="Pfam" id="PF10086">
    <property type="entry name" value="YhfC"/>
    <property type="match status" value="2"/>
</dbReference>
<dbReference type="EMBL" id="AP023415">
    <property type="protein sequence ID" value="BCK78806.1"/>
    <property type="molecule type" value="Genomic_DNA"/>
</dbReference>
<keyword evidence="1" id="KW-1133">Transmembrane helix</keyword>
<feature type="transmembrane region" description="Helical" evidence="1">
    <location>
        <begin position="153"/>
        <end position="170"/>
    </location>
</feature>
<feature type="transmembrane region" description="Helical" evidence="1">
    <location>
        <begin position="203"/>
        <end position="220"/>
    </location>
</feature>
<dbReference type="Proteomes" id="UP000681343">
    <property type="component" value="Chromosome"/>
</dbReference>
<dbReference type="RefSeq" id="WP_186918182.1">
    <property type="nucleotide sequence ID" value="NZ_AP023415.1"/>
</dbReference>
<proteinExistence type="predicted"/>
<feature type="transmembrane region" description="Helical" evidence="1">
    <location>
        <begin position="110"/>
        <end position="133"/>
    </location>
</feature>
<dbReference type="InterPro" id="IPR011397">
    <property type="entry name" value="YhfC"/>
</dbReference>
<feature type="transmembrane region" description="Helical" evidence="1">
    <location>
        <begin position="33"/>
        <end position="54"/>
    </location>
</feature>
<evidence type="ECO:0000256" key="1">
    <source>
        <dbReference type="SAM" id="Phobius"/>
    </source>
</evidence>
<reference evidence="2" key="1">
    <citation type="submission" date="2020-09" db="EMBL/GenBank/DDBJ databases">
        <title>New species isolated from human feces.</title>
        <authorList>
            <person name="Kitahara M."/>
            <person name="Shigeno Y."/>
            <person name="Shime M."/>
            <person name="Matsumoto Y."/>
            <person name="Nakamura S."/>
            <person name="Motooka D."/>
            <person name="Fukuoka S."/>
            <person name="Nishikawa H."/>
            <person name="Benno Y."/>
        </authorList>
    </citation>
    <scope>NUCLEOTIDE SEQUENCE</scope>
    <source>
        <strain evidence="2">MM35</strain>
    </source>
</reference>
<keyword evidence="2" id="KW-0378">Hydrolase</keyword>
<keyword evidence="1" id="KW-0472">Membrane</keyword>
<protein>
    <submittedName>
        <fullName evidence="2">CAAX amino protease</fullName>
    </submittedName>
</protein>
<feature type="transmembrane region" description="Helical" evidence="1">
    <location>
        <begin position="177"/>
        <end position="197"/>
    </location>
</feature>
<sequence length="233" mass="26034">MIGIICAWFNIVICVGVPTAVFAFLLKKSKQSLKIFLVGGCTYLISQVCIRQPVLSILESIDAYKIFEISNPVGYMLFISITAALIEEFGRYIAFHFVTRDCTVNNIPLYYGFGHGGIEALSVGINNIFLILFSSDYLASTGASVALAGVERISTQIAQIAFSFIVFYAFHKKKYRYLMLAIVLHTVYDFSVILLNYGLSPSVLEMLLFVASIVLLLFTMKYKKGVFQNEENC</sequence>
<dbReference type="KEGG" id="vfa:MM35RIKEN_09980"/>
<evidence type="ECO:0000313" key="3">
    <source>
        <dbReference type="Proteomes" id="UP000681343"/>
    </source>
</evidence>
<organism evidence="2 3">
    <name type="scientific">Vescimonas fastidiosa</name>
    <dbReference type="NCBI Taxonomy" id="2714353"/>
    <lineage>
        <taxon>Bacteria</taxon>
        <taxon>Bacillati</taxon>
        <taxon>Bacillota</taxon>
        <taxon>Clostridia</taxon>
        <taxon>Eubacteriales</taxon>
        <taxon>Oscillospiraceae</taxon>
        <taxon>Vescimonas</taxon>
    </lineage>
</organism>
<dbReference type="AlphaFoldDB" id="A0A810PYQ1"/>
<dbReference type="GO" id="GO:0006508">
    <property type="term" value="P:proteolysis"/>
    <property type="evidence" value="ECO:0007669"/>
    <property type="project" value="UniProtKB-KW"/>
</dbReference>
<accession>A0A810PYQ1</accession>
<keyword evidence="1" id="KW-0812">Transmembrane</keyword>
<evidence type="ECO:0000313" key="2">
    <source>
        <dbReference type="EMBL" id="BCK78806.1"/>
    </source>
</evidence>
<keyword evidence="2" id="KW-0645">Protease</keyword>
<feature type="transmembrane region" description="Helical" evidence="1">
    <location>
        <begin position="74"/>
        <end position="98"/>
    </location>
</feature>
<dbReference type="GO" id="GO:0008233">
    <property type="term" value="F:peptidase activity"/>
    <property type="evidence" value="ECO:0007669"/>
    <property type="project" value="UniProtKB-KW"/>
</dbReference>
<name>A0A810PYQ1_9FIRM</name>